<proteinExistence type="inferred from homology"/>
<name>C5CNY6_VARPS</name>
<keyword evidence="4 6" id="KW-0324">Glycolysis</keyword>
<dbReference type="InterPro" id="IPR000741">
    <property type="entry name" value="FBA_I"/>
</dbReference>
<dbReference type="GO" id="GO:0004332">
    <property type="term" value="F:fructose-bisphosphate aldolase activity"/>
    <property type="evidence" value="ECO:0007669"/>
    <property type="project" value="UniProtKB-EC"/>
</dbReference>
<comment type="catalytic activity">
    <reaction evidence="1 6">
        <text>beta-D-fructose 1,6-bisphosphate = D-glyceraldehyde 3-phosphate + dihydroxyacetone phosphate</text>
        <dbReference type="Rhea" id="RHEA:14729"/>
        <dbReference type="ChEBI" id="CHEBI:32966"/>
        <dbReference type="ChEBI" id="CHEBI:57642"/>
        <dbReference type="ChEBI" id="CHEBI:59776"/>
        <dbReference type="EC" id="4.1.2.13"/>
    </reaction>
</comment>
<dbReference type="FunFam" id="3.20.20.70:FF:000140">
    <property type="entry name" value="Fructose-bisphosphate aldolase"/>
    <property type="match status" value="1"/>
</dbReference>
<organism evidence="7">
    <name type="scientific">Variovorax paradoxus (strain S110)</name>
    <dbReference type="NCBI Taxonomy" id="543728"/>
    <lineage>
        <taxon>Bacteria</taxon>
        <taxon>Pseudomonadati</taxon>
        <taxon>Pseudomonadota</taxon>
        <taxon>Betaproteobacteria</taxon>
        <taxon>Burkholderiales</taxon>
        <taxon>Comamonadaceae</taxon>
        <taxon>Variovorax</taxon>
    </lineage>
</organism>
<comment type="similarity">
    <text evidence="3 6">Belongs to the class I fructose-bisphosphate aldolase family.</text>
</comment>
<dbReference type="EMBL" id="CP001635">
    <property type="protein sequence ID" value="ACS19613.1"/>
    <property type="molecule type" value="Genomic_DNA"/>
</dbReference>
<dbReference type="GO" id="GO:0006096">
    <property type="term" value="P:glycolytic process"/>
    <property type="evidence" value="ECO:0007669"/>
    <property type="project" value="UniProtKB-UniPathway"/>
</dbReference>
<dbReference type="InterPro" id="IPR029768">
    <property type="entry name" value="Aldolase_I_AS"/>
</dbReference>
<dbReference type="EC" id="4.1.2.13" evidence="6"/>
<dbReference type="AlphaFoldDB" id="C5CNY6"/>
<dbReference type="STRING" id="543728.Vapar_2993"/>
<dbReference type="eggNOG" id="COG3588">
    <property type="taxonomic scope" value="Bacteria"/>
</dbReference>
<dbReference type="Pfam" id="PF00274">
    <property type="entry name" value="Glycolytic"/>
    <property type="match status" value="1"/>
</dbReference>
<evidence type="ECO:0000256" key="3">
    <source>
        <dbReference type="ARBA" id="ARBA00010387"/>
    </source>
</evidence>
<dbReference type="NCBIfam" id="NF033379">
    <property type="entry name" value="FrucBisAld_I"/>
    <property type="match status" value="1"/>
</dbReference>
<accession>C5CNY6</accession>
<dbReference type="HOGENOM" id="CLU_031243_0_0_4"/>
<evidence type="ECO:0000256" key="5">
    <source>
        <dbReference type="ARBA" id="ARBA00023239"/>
    </source>
</evidence>
<sequence length="343" mass="36107">MTAQALIDTARALVAGDKGLLAMDESNATCHKRFAKLGIPQTEDARRDWRELIVTAPNLGASISGAILFDETIRQRTKSGASFVSVLSGAGIIPGIKVDTGAKPLAGHPGETVTEGLDGLRERLAEYAGMGARFAKWRGVITPGPGLPSRACIEVNAHALARYAALCQEAGLVPIVEPEVLMEGDHSLARCAEITEETLHAVFAQLRLQGVLLEGMLLKPNMVLPGQDSPKQESVEEVADATVSCLRRTVPAAVPGVAFLSGGQSAQLASARLNAMNARAGSRLPWALAFSYSRAVQQPALDAWKGDAANIAVAQQALVHRARCNQAARRGAYDARADAPVPG</sequence>
<dbReference type="Gene3D" id="3.20.20.70">
    <property type="entry name" value="Aldolase class I"/>
    <property type="match status" value="1"/>
</dbReference>
<dbReference type="KEGG" id="vap:Vapar_2993"/>
<keyword evidence="5 6" id="KW-0456">Lyase</keyword>
<evidence type="ECO:0000256" key="1">
    <source>
        <dbReference type="ARBA" id="ARBA00000441"/>
    </source>
</evidence>
<dbReference type="SUPFAM" id="SSF51569">
    <property type="entry name" value="Aldolase"/>
    <property type="match status" value="1"/>
</dbReference>
<dbReference type="UniPathway" id="UPA00109">
    <property type="reaction ID" value="UER00183"/>
</dbReference>
<evidence type="ECO:0000256" key="4">
    <source>
        <dbReference type="ARBA" id="ARBA00023152"/>
    </source>
</evidence>
<evidence type="ECO:0000256" key="2">
    <source>
        <dbReference type="ARBA" id="ARBA00004714"/>
    </source>
</evidence>
<dbReference type="PROSITE" id="PS00158">
    <property type="entry name" value="ALDOLASE_CLASS_I"/>
    <property type="match status" value="1"/>
</dbReference>
<dbReference type="PANTHER" id="PTHR11627">
    <property type="entry name" value="FRUCTOSE-BISPHOSPHATE ALDOLASE"/>
    <property type="match status" value="1"/>
</dbReference>
<reference evidence="7" key="1">
    <citation type="submission" date="2009-06" db="EMBL/GenBank/DDBJ databases">
        <title>Complete sequence of chromosome 1 of Variovorax paradoxus S110.</title>
        <authorList>
            <consortium name="US DOE Joint Genome Institute"/>
            <person name="Lucas S."/>
            <person name="Copeland A."/>
            <person name="Lapidus A."/>
            <person name="Glavina del Rio T."/>
            <person name="Tice H."/>
            <person name="Bruce D."/>
            <person name="Goodwin L."/>
            <person name="Pitluck S."/>
            <person name="Chertkov O."/>
            <person name="Brettin T."/>
            <person name="Detter J.C."/>
            <person name="Han C."/>
            <person name="Larimer F."/>
            <person name="Land M."/>
            <person name="Hauser L."/>
            <person name="Kyrpides N."/>
            <person name="Ovchinnikova G."/>
            <person name="Orwin P."/>
            <person name="Leadbetter J.R."/>
            <person name="Spain J.C."/>
            <person name="Han J.I."/>
        </authorList>
    </citation>
    <scope>NUCLEOTIDE SEQUENCE</scope>
    <source>
        <strain evidence="7">S110</strain>
    </source>
</reference>
<protein>
    <recommendedName>
        <fullName evidence="6">Fructose-bisphosphate aldolase</fullName>
        <ecNumber evidence="6">4.1.2.13</ecNumber>
    </recommendedName>
</protein>
<evidence type="ECO:0000256" key="6">
    <source>
        <dbReference type="RuleBase" id="RU003994"/>
    </source>
</evidence>
<comment type="pathway">
    <text evidence="2">Carbohydrate degradation; glycolysis; D-glyceraldehyde 3-phosphate and glycerone phosphate from D-glucose: step 4/4.</text>
</comment>
<dbReference type="InterPro" id="IPR013785">
    <property type="entry name" value="Aldolase_TIM"/>
</dbReference>
<evidence type="ECO:0000313" key="7">
    <source>
        <dbReference type="EMBL" id="ACS19613.1"/>
    </source>
</evidence>
<gene>
    <name evidence="7" type="ordered locus">Vapar_2993</name>
</gene>
<dbReference type="OrthoDB" id="9793595at2"/>